<dbReference type="InterPro" id="IPR009091">
    <property type="entry name" value="RCC1/BLIP-II"/>
</dbReference>
<feature type="repeat" description="RCC1" evidence="3">
    <location>
        <begin position="218"/>
        <end position="286"/>
    </location>
</feature>
<dbReference type="OrthoDB" id="61110at2759"/>
<keyword evidence="1" id="KW-0344">Guanine-nucleotide releasing factor</keyword>
<protein>
    <submittedName>
        <fullName evidence="6">Poly(A)+ RNA transport protein</fullName>
    </submittedName>
</protein>
<evidence type="ECO:0000256" key="2">
    <source>
        <dbReference type="ARBA" id="ARBA00022737"/>
    </source>
</evidence>
<dbReference type="RefSeq" id="XP_014183198.1">
    <property type="nucleotide sequence ID" value="XM_014327723.1"/>
</dbReference>
<dbReference type="GO" id="GO:0005085">
    <property type="term" value="F:guanyl-nucleotide exchange factor activity"/>
    <property type="evidence" value="ECO:0007669"/>
    <property type="project" value="TreeGrafter"/>
</dbReference>
<dbReference type="PANTHER" id="PTHR45982">
    <property type="entry name" value="REGULATOR OF CHROMOSOME CONDENSATION"/>
    <property type="match status" value="1"/>
</dbReference>
<evidence type="ECO:0000259" key="5">
    <source>
        <dbReference type="Pfam" id="PF25390"/>
    </source>
</evidence>
<feature type="compositionally biased region" description="Low complexity" evidence="4">
    <location>
        <begin position="58"/>
        <end position="72"/>
    </location>
</feature>
<feature type="compositionally biased region" description="Basic and acidic residues" evidence="4">
    <location>
        <begin position="47"/>
        <end position="56"/>
    </location>
</feature>
<dbReference type="PROSITE" id="PS00626">
    <property type="entry name" value="RCC1_2"/>
    <property type="match status" value="2"/>
</dbReference>
<dbReference type="PROSITE" id="PS50012">
    <property type="entry name" value="RCC1_3"/>
    <property type="match status" value="6"/>
</dbReference>
<organism evidence="6 7">
    <name type="scientific">Trichosporon asahii var. asahii (strain ATCC 90039 / CBS 2479 / JCM 2466 / KCTC 7840 / NBRC 103889/ NCYC 2677 / UAMH 7654)</name>
    <name type="common">Yeast</name>
    <dbReference type="NCBI Taxonomy" id="1186058"/>
    <lineage>
        <taxon>Eukaryota</taxon>
        <taxon>Fungi</taxon>
        <taxon>Dikarya</taxon>
        <taxon>Basidiomycota</taxon>
        <taxon>Agaricomycotina</taxon>
        <taxon>Tremellomycetes</taxon>
        <taxon>Trichosporonales</taxon>
        <taxon>Trichosporonaceae</taxon>
        <taxon>Trichosporon</taxon>
    </lineage>
</organism>
<dbReference type="GeneID" id="25990186"/>
<dbReference type="PRINTS" id="PR00633">
    <property type="entry name" value="RCCNDNSATION"/>
</dbReference>
<feature type="repeat" description="RCC1" evidence="3">
    <location>
        <begin position="593"/>
        <end position="646"/>
    </location>
</feature>
<keyword evidence="2" id="KW-0677">Repeat</keyword>
<dbReference type="PROSITE" id="PS00625">
    <property type="entry name" value="RCC1_1"/>
    <property type="match status" value="1"/>
</dbReference>
<evidence type="ECO:0000313" key="7">
    <source>
        <dbReference type="Proteomes" id="UP000002748"/>
    </source>
</evidence>
<dbReference type="Gene3D" id="2.130.10.30">
    <property type="entry name" value="Regulator of chromosome condensation 1/beta-lactamase-inhibitor protein II"/>
    <property type="match status" value="1"/>
</dbReference>
<dbReference type="InterPro" id="IPR051553">
    <property type="entry name" value="Ran_GTPase-activating"/>
</dbReference>
<dbReference type="PANTHER" id="PTHR45982:SF1">
    <property type="entry name" value="REGULATOR OF CHROMOSOME CONDENSATION"/>
    <property type="match status" value="1"/>
</dbReference>
<evidence type="ECO:0000256" key="3">
    <source>
        <dbReference type="PROSITE-ProRule" id="PRU00235"/>
    </source>
</evidence>
<dbReference type="GO" id="GO:0005737">
    <property type="term" value="C:cytoplasm"/>
    <property type="evidence" value="ECO:0007669"/>
    <property type="project" value="TreeGrafter"/>
</dbReference>
<feature type="repeat" description="RCC1" evidence="3">
    <location>
        <begin position="398"/>
        <end position="455"/>
    </location>
</feature>
<dbReference type="InterPro" id="IPR058923">
    <property type="entry name" value="RCC1-like_dom"/>
</dbReference>
<feature type="domain" description="RCC1-like" evidence="5">
    <location>
        <begin position="155"/>
        <end position="642"/>
    </location>
</feature>
<evidence type="ECO:0000256" key="1">
    <source>
        <dbReference type="ARBA" id="ARBA00022658"/>
    </source>
</evidence>
<feature type="region of interest" description="Disordered" evidence="4">
    <location>
        <begin position="1"/>
        <end position="149"/>
    </location>
</feature>
<evidence type="ECO:0000313" key="6">
    <source>
        <dbReference type="EMBL" id="EJT52136.1"/>
    </source>
</evidence>
<feature type="repeat" description="RCC1" evidence="3">
    <location>
        <begin position="287"/>
        <end position="344"/>
    </location>
</feature>
<feature type="compositionally biased region" description="Basic and acidic residues" evidence="4">
    <location>
        <begin position="118"/>
        <end position="129"/>
    </location>
</feature>
<feature type="compositionally biased region" description="Polar residues" evidence="4">
    <location>
        <begin position="234"/>
        <end position="246"/>
    </location>
</feature>
<feature type="compositionally biased region" description="Basic and acidic residues" evidence="4">
    <location>
        <begin position="73"/>
        <end position="90"/>
    </location>
</feature>
<feature type="repeat" description="RCC1" evidence="3">
    <location>
        <begin position="345"/>
        <end position="397"/>
    </location>
</feature>
<feature type="compositionally biased region" description="Basic and acidic residues" evidence="4">
    <location>
        <begin position="98"/>
        <end position="108"/>
    </location>
</feature>
<gene>
    <name evidence="6" type="ORF">A1Q1_06674</name>
</gene>
<dbReference type="Pfam" id="PF25390">
    <property type="entry name" value="WD40_RLD"/>
    <property type="match status" value="1"/>
</dbReference>
<reference evidence="6 7" key="1">
    <citation type="journal article" date="2012" name="Eukaryot. Cell">
        <title>Draft genome sequence of CBS 2479, the standard type strain of Trichosporon asahii.</title>
        <authorList>
            <person name="Yang R.Y."/>
            <person name="Li H.T."/>
            <person name="Zhu H."/>
            <person name="Zhou G.P."/>
            <person name="Wang M."/>
            <person name="Wang L."/>
        </authorList>
    </citation>
    <scope>NUCLEOTIDE SEQUENCE [LARGE SCALE GENOMIC DNA]</scope>
    <source>
        <strain evidence="7">ATCC 90039 / CBS 2479 / JCM 2466 / KCTC 7840 / NCYC 2677 / UAMH 7654</strain>
    </source>
</reference>
<proteinExistence type="predicted"/>
<feature type="repeat" description="RCC1" evidence="3">
    <location>
        <begin position="153"/>
        <end position="217"/>
    </location>
</feature>
<name>J5TQD1_TRIAS</name>
<feature type="compositionally biased region" description="Low complexity" evidence="4">
    <location>
        <begin position="10"/>
        <end position="46"/>
    </location>
</feature>
<accession>J5TQD1</accession>
<evidence type="ECO:0000256" key="4">
    <source>
        <dbReference type="SAM" id="MobiDB-lite"/>
    </source>
</evidence>
<dbReference type="AlphaFoldDB" id="J5TQD1"/>
<comment type="caution">
    <text evidence="6">The sequence shown here is derived from an EMBL/GenBank/DDBJ whole genome shotgun (WGS) entry which is preliminary data.</text>
</comment>
<dbReference type="InterPro" id="IPR000408">
    <property type="entry name" value="Reg_chr_condens"/>
</dbReference>
<dbReference type="VEuPathDB" id="FungiDB:A1Q1_06674"/>
<dbReference type="KEGG" id="tasa:A1Q1_06674"/>
<feature type="region of interest" description="Disordered" evidence="4">
    <location>
        <begin position="492"/>
        <end position="513"/>
    </location>
</feature>
<dbReference type="HOGENOM" id="CLU_005210_4_2_1"/>
<feature type="region of interest" description="Disordered" evidence="4">
    <location>
        <begin position="224"/>
        <end position="250"/>
    </location>
</feature>
<dbReference type="EMBL" id="ALBS01000034">
    <property type="protein sequence ID" value="EJT52136.1"/>
    <property type="molecule type" value="Genomic_DNA"/>
</dbReference>
<sequence>MPFDPASLGPAASKPASKTSSTKSKTSKPASKPKSGTKSKTTSKASSKAEKEDKPAAKSKTTSKASSKASSKTAEKPAAKAKPASKEKPAAKPASKPKSAENKEEPKPKATTNGTKRARAEEPKEPPKKKEVKRRRTGPQINPLPEAPPARGLALFVWGTGDMGQFGTGPDDLDEKPRPQIHKWIEEHREDGELGAGTGGIESIAAGGMHTLAVDEAGHTRSWGINDNAALGRNTANQPDPENPGSTLPAEDFETWPFVVKALEDEGFRAVKVAAGDSVSVALSAEGGLRAWGSFRSNEGILGFDGVPGHPKFQFTPMELPALARVEIVDVACGADHVLALTSDGYVYVWGNGQQNQLGRRILARRAAAGLEPERLGLRNVVHVAAGMFHSFAVDKNGDVWAWGLNTYGQTGLDSSEEMIIRPQKVTALSPKEHGGARVVQIEGGDAHSLFLFDNGEVWGVGRQDGNELGLAQDHPAQEGLKERRKEIQEEREAKVKEAEEALEKASEDDKEDKQMKLLEAQAALRVPMGEYVPEPVRLSFTSDRADRQIAFPPIPEAYEIVPDMPPWSEPATNPIARISAGTRHNLAVSKSGHVYAWGLGNQGQLGLGSVEEASVPTLVRSKQLRPYDAVDCSAGGQHCVLIAKKRDEEE</sequence>
<dbReference type="Proteomes" id="UP000002748">
    <property type="component" value="Unassembled WGS sequence"/>
</dbReference>
<dbReference type="SUPFAM" id="SSF50985">
    <property type="entry name" value="RCC1/BLIP-II"/>
    <property type="match status" value="1"/>
</dbReference>